<keyword evidence="3" id="KW-1185">Reference proteome</keyword>
<evidence type="ECO:0000313" key="3">
    <source>
        <dbReference type="Proteomes" id="UP000547973"/>
    </source>
</evidence>
<proteinExistence type="predicted"/>
<comment type="caution">
    <text evidence="2">The sequence shown here is derived from an EMBL/GenBank/DDBJ whole genome shotgun (WGS) entry which is preliminary data.</text>
</comment>
<name>A0A7Y9ZD79_9MICO</name>
<dbReference type="RefSeq" id="WP_202965773.1">
    <property type="nucleotide sequence ID" value="NZ_BBRC01000022.1"/>
</dbReference>
<evidence type="ECO:0000313" key="2">
    <source>
        <dbReference type="EMBL" id="NYI42083.1"/>
    </source>
</evidence>
<organism evidence="2 3">
    <name type="scientific">Demequina lutea</name>
    <dbReference type="NCBI Taxonomy" id="431489"/>
    <lineage>
        <taxon>Bacteria</taxon>
        <taxon>Bacillati</taxon>
        <taxon>Actinomycetota</taxon>
        <taxon>Actinomycetes</taxon>
        <taxon>Micrococcales</taxon>
        <taxon>Demequinaceae</taxon>
        <taxon>Demequina</taxon>
    </lineage>
</organism>
<feature type="domain" description="MEDS" evidence="1">
    <location>
        <begin position="27"/>
        <end position="187"/>
    </location>
</feature>
<dbReference type="EMBL" id="JACBZO010000001">
    <property type="protein sequence ID" value="NYI42083.1"/>
    <property type="molecule type" value="Genomic_DNA"/>
</dbReference>
<gene>
    <name evidence="2" type="ORF">BKA03_002202</name>
</gene>
<dbReference type="InterPro" id="IPR025847">
    <property type="entry name" value="MEDS_domain"/>
</dbReference>
<dbReference type="Proteomes" id="UP000547973">
    <property type="component" value="Unassembled WGS sequence"/>
</dbReference>
<sequence>MGMLEAGGESRPMISLGFDEELHPRGTHICFIFNDEEERRWVMSKYVQSGLDANEQVGYFVDTMSPDGLKQWMREHGVTLPDELDGRQYSVVAAEEAYCPDGTFKVDRMIETVRELHNRSLREGYAGARASGEMTWVQRGHPGSENLAEYECRINVLVRTVPITVVCQYDAQRFDGATLYDILSVHPMMIVHGQVVRNPYYVEAEVFLGKLATRQRPLDV</sequence>
<evidence type="ECO:0000259" key="1">
    <source>
        <dbReference type="Pfam" id="PF14417"/>
    </source>
</evidence>
<dbReference type="AlphaFoldDB" id="A0A7Y9ZD79"/>
<dbReference type="Pfam" id="PF14417">
    <property type="entry name" value="MEDS"/>
    <property type="match status" value="1"/>
</dbReference>
<reference evidence="2 3" key="1">
    <citation type="submission" date="2020-07" db="EMBL/GenBank/DDBJ databases">
        <title>Sequencing the genomes of 1000 actinobacteria strains.</title>
        <authorList>
            <person name="Klenk H.-P."/>
        </authorList>
    </citation>
    <scope>NUCLEOTIDE SEQUENCE [LARGE SCALE GENOMIC DNA]</scope>
    <source>
        <strain evidence="2 3">DSM 19970</strain>
    </source>
</reference>
<accession>A0A7Y9ZD79</accession>
<protein>
    <recommendedName>
        <fullName evidence="1">MEDS domain-containing protein</fullName>
    </recommendedName>
</protein>